<feature type="chain" id="PRO_5034121635" evidence="1">
    <location>
        <begin position="20"/>
        <end position="459"/>
    </location>
</feature>
<comment type="caution">
    <text evidence="3">The sequence shown here is derived from an EMBL/GenBank/DDBJ whole genome shotgun (WGS) entry which is preliminary data.</text>
</comment>
<keyword evidence="4" id="KW-1185">Reference proteome</keyword>
<feature type="domain" description="DUF1996" evidence="2">
    <location>
        <begin position="173"/>
        <end position="315"/>
    </location>
</feature>
<keyword evidence="3" id="KW-0808">Transferase</keyword>
<proteinExistence type="predicted"/>
<evidence type="ECO:0000313" key="4">
    <source>
        <dbReference type="Proteomes" id="UP000613580"/>
    </source>
</evidence>
<dbReference type="AlphaFoldDB" id="A0A8H6TQS0"/>
<reference evidence="3" key="1">
    <citation type="submission" date="2020-05" db="EMBL/GenBank/DDBJ databases">
        <title>Mycena genomes resolve the evolution of fungal bioluminescence.</title>
        <authorList>
            <person name="Tsai I.J."/>
        </authorList>
    </citation>
    <scope>NUCLEOTIDE SEQUENCE</scope>
    <source>
        <strain evidence="3">110903Hualien_Pintung</strain>
    </source>
</reference>
<keyword evidence="3" id="KW-0548">Nucleotidyltransferase</keyword>
<gene>
    <name evidence="3" type="ORF">HMN09_00196200</name>
</gene>
<organism evidence="3 4">
    <name type="scientific">Mycena chlorophos</name>
    <name type="common">Agaric fungus</name>
    <name type="synonym">Agaricus chlorophos</name>
    <dbReference type="NCBI Taxonomy" id="658473"/>
    <lineage>
        <taxon>Eukaryota</taxon>
        <taxon>Fungi</taxon>
        <taxon>Dikarya</taxon>
        <taxon>Basidiomycota</taxon>
        <taxon>Agaricomycotina</taxon>
        <taxon>Agaricomycetes</taxon>
        <taxon>Agaricomycetidae</taxon>
        <taxon>Agaricales</taxon>
        <taxon>Marasmiineae</taxon>
        <taxon>Mycenaceae</taxon>
        <taxon>Mycena</taxon>
    </lineage>
</organism>
<keyword evidence="3" id="KW-0695">RNA-directed DNA polymerase</keyword>
<dbReference type="PANTHER" id="PTHR43662">
    <property type="match status" value="1"/>
</dbReference>
<sequence length="459" mass="50683">MPGLWYYSLALAFLEISTAYWLMAPNNILTTQRLDPVVSPGSVATHVHGVVGGSNFGLNTSTAALRDSSCSSIPLIGDFSNYCNCISSASPLSSIFIRRSQTVFFFSDGPTARLRGTLALSIGCFFANMYPQRCRESCHVSQSAPYHPRRLITDCRCSASASSRARNLIQVRLDYLFNNTPGATTAFPDDFRMLSGDPTLRTLNASSFAQQAVTFLCLDFNGQSPRFNELPRGRSCPSGIRSQINFPSCWNGKDADSPDHKSHVTWLSTGPDNGTCTDENFPVTLPRIFMEVYWISQVFEDQRGEAMTPSQPFVYVDSGGARWMWISACLAGFRTAVGAFLRDARKPGNRPDPTGYGYHADFFNGWNAGLLQSALDGCNCNPYGDPTCCVSAGIFSMNQSSNCFISDTVDEQKKNFYSARDAGNITRKQSCTRYIYLHVQPKLLNLPSSMYAFNAPLRY</sequence>
<evidence type="ECO:0000259" key="2">
    <source>
        <dbReference type="Pfam" id="PF09362"/>
    </source>
</evidence>
<keyword evidence="1" id="KW-0732">Signal</keyword>
<feature type="domain" description="DUF1996" evidence="2">
    <location>
        <begin position="35"/>
        <end position="82"/>
    </location>
</feature>
<dbReference type="PANTHER" id="PTHR43662:SF3">
    <property type="entry name" value="DOMAIN PROTEIN, PUTATIVE (AFU_ORTHOLOGUE AFUA_6G11970)-RELATED"/>
    <property type="match status" value="1"/>
</dbReference>
<dbReference type="EMBL" id="JACAZE010000002">
    <property type="protein sequence ID" value="KAF7321086.1"/>
    <property type="molecule type" value="Genomic_DNA"/>
</dbReference>
<protein>
    <submittedName>
        <fullName evidence="3">RNA-directed DNA polymerase from transposon X-element</fullName>
    </submittedName>
</protein>
<dbReference type="GO" id="GO:0003964">
    <property type="term" value="F:RNA-directed DNA polymerase activity"/>
    <property type="evidence" value="ECO:0007669"/>
    <property type="project" value="UniProtKB-KW"/>
</dbReference>
<dbReference type="Pfam" id="PF09362">
    <property type="entry name" value="DUF1996"/>
    <property type="match status" value="2"/>
</dbReference>
<evidence type="ECO:0000313" key="3">
    <source>
        <dbReference type="EMBL" id="KAF7321086.1"/>
    </source>
</evidence>
<dbReference type="InterPro" id="IPR018535">
    <property type="entry name" value="DUF1996"/>
</dbReference>
<dbReference type="OrthoDB" id="74764at2759"/>
<evidence type="ECO:0000256" key="1">
    <source>
        <dbReference type="SAM" id="SignalP"/>
    </source>
</evidence>
<name>A0A8H6TQS0_MYCCL</name>
<dbReference type="Proteomes" id="UP000613580">
    <property type="component" value="Unassembled WGS sequence"/>
</dbReference>
<feature type="signal peptide" evidence="1">
    <location>
        <begin position="1"/>
        <end position="19"/>
    </location>
</feature>
<accession>A0A8H6TQS0</accession>